<gene>
    <name evidence="1" type="ORF">M422DRAFT_276184</name>
</gene>
<dbReference type="EMBL" id="KN837736">
    <property type="protein sequence ID" value="KIJ23273.1"/>
    <property type="molecule type" value="Genomic_DNA"/>
</dbReference>
<reference evidence="1 2" key="1">
    <citation type="submission" date="2014-06" db="EMBL/GenBank/DDBJ databases">
        <title>Evolutionary Origins and Diversification of the Mycorrhizal Mutualists.</title>
        <authorList>
            <consortium name="DOE Joint Genome Institute"/>
            <consortium name="Mycorrhizal Genomics Consortium"/>
            <person name="Kohler A."/>
            <person name="Kuo A."/>
            <person name="Nagy L.G."/>
            <person name="Floudas D."/>
            <person name="Copeland A."/>
            <person name="Barry K.W."/>
            <person name="Cichocki N."/>
            <person name="Veneault-Fourrey C."/>
            <person name="LaButti K."/>
            <person name="Lindquist E.A."/>
            <person name="Lipzen A."/>
            <person name="Lundell T."/>
            <person name="Morin E."/>
            <person name="Murat C."/>
            <person name="Riley R."/>
            <person name="Ohm R."/>
            <person name="Sun H."/>
            <person name="Tunlid A."/>
            <person name="Henrissat B."/>
            <person name="Grigoriev I.V."/>
            <person name="Hibbett D.S."/>
            <person name="Martin F."/>
        </authorList>
    </citation>
    <scope>NUCLEOTIDE SEQUENCE [LARGE SCALE GENOMIC DNA]</scope>
    <source>
        <strain evidence="1 2">SS14</strain>
    </source>
</reference>
<proteinExistence type="predicted"/>
<name>A0A0C9T343_SPHS4</name>
<evidence type="ECO:0000313" key="1">
    <source>
        <dbReference type="EMBL" id="KIJ23273.1"/>
    </source>
</evidence>
<keyword evidence="2" id="KW-1185">Reference proteome</keyword>
<protein>
    <submittedName>
        <fullName evidence="1">Uncharacterized protein</fullName>
    </submittedName>
</protein>
<dbReference type="HOGENOM" id="CLU_2814081_0_0_1"/>
<dbReference type="Proteomes" id="UP000054279">
    <property type="component" value="Unassembled WGS sequence"/>
</dbReference>
<evidence type="ECO:0000313" key="2">
    <source>
        <dbReference type="Proteomes" id="UP000054279"/>
    </source>
</evidence>
<sequence>MKMRVDILSATLLVFGVVSATAGSLHLHKIYIHGTHRDCDVQECGVALGPGAVACTATLASGGGNRQ</sequence>
<organism evidence="1 2">
    <name type="scientific">Sphaerobolus stellatus (strain SS14)</name>
    <dbReference type="NCBI Taxonomy" id="990650"/>
    <lineage>
        <taxon>Eukaryota</taxon>
        <taxon>Fungi</taxon>
        <taxon>Dikarya</taxon>
        <taxon>Basidiomycota</taxon>
        <taxon>Agaricomycotina</taxon>
        <taxon>Agaricomycetes</taxon>
        <taxon>Phallomycetidae</taxon>
        <taxon>Geastrales</taxon>
        <taxon>Sphaerobolaceae</taxon>
        <taxon>Sphaerobolus</taxon>
    </lineage>
</organism>
<accession>A0A0C9T343</accession>
<dbReference type="AlphaFoldDB" id="A0A0C9T343"/>